<sequence>MEAEDSAEPASAAANAAPMSKNDFLASRTRLADLERWLLTQRGMRNLFGRLVPLIESKERGRGQEEEEEEEEGAAEDDAQRRKDVVEIHMQLREREIRPEAAFAEVQTKISESLLSEARAATMRDELVRRLFTLSQAECCWWDKANFLLTLHHRPDAPVKFDHQKVLSSFVKQLDQYPPPPLPPLSSKRARDSVAAQVVDSSSDEARRPGRAAAAAANVNVKRQRVHEGDGGSTSSMLQGKGSRAGEPIVCDDDEDENEEEDEQGEENEQGEEDWGRRPSCGSRPRPRRDGGVPSPSQPSGPSRPGRGRAKQRQRLPRKQGPQQIDQINLDDDLDECEDGEITEEEGPGPSKPLTRAEAKRQRGHARRRRGRTPSDRVPRSAAKATPSPIRKRKKGDASSGGEEGASPSSGEEVGGRGRGRRSPAGKARKVARGDGSPGGMGGLRSADPSLQRHLDEMAHQQRYDGYGGDMPSPPPPPPPRPPHIPQPAASDPAAAATSPGPPPPIPPADQRGAPSPDRAKHLPAEEPQETQPTVRQQEPQEGDHSGEQASPEPLYEAPQQAAEAEKDHTKAVTEPRQEDEQTPEAPPEHGSDEEPRQQQEGMGMSPSGLHVHPPDEGPVASPVPEEAAQGEEACAAAAAAAAAASAAAAAALGAGAAGKPAIDAGETVGAILRERDENAIAYLGLGSRVAFPVDRTVKELRSFVTAQASLVRSAIQDHTDDEERDRATGLLDASVETLLALNDTVFENLMRIHSLSSDAVSVQSLLGLAEDTPEEQVVFCHTTLKGLFEEHLRVPPVREAFMLLTSAKDEYDMSRQKALGEDPEAEKRRKHQAEKERHERARKHRDQMAVVRWVNRLPRGEQYHFWVLGLDARFATDEMVKANHRKLQLMVHPDKINFEEAPASEKQEATQAITRVNESYAACRQAFHEKTRYHPCKAVGSPRPPPPAHSGLVAHPSATPSPHFGHRTPHIPGQLRPPFAKGPAAAAAPSTASRQPHVRPKQTAHAAAAAAAAAGVPVGGSPSPSPFVFSGFAQPAGFTGFPRPSRPSTFDYFRGRPPSPFLFGGAKGGAAGGGGIAAGSPVNLDEAESRDKKRVKMTVGAKAKAAAAAAAKPEFGSRAPRVDLLSAKAFLSRNCIECLWFCGPKPKKGEEFEVSIYGPYDDDTDASDESQHPQLVRGDKLLKRVTLQPAECSVSSAADDTAPSNEYKTVIPPPIKLATLSKVSYYAVQLSLTTNTDGHDEECEMSIKSNVKVATFTLKTDDRLAFVNSLPAESVAALCSEYRVEAGRRGVRMPKANDKNAQRTFLREMLLPK</sequence>
<dbReference type="CDD" id="cd06257">
    <property type="entry name" value="DnaJ"/>
    <property type="match status" value="1"/>
</dbReference>
<feature type="compositionally biased region" description="Acidic residues" evidence="1">
    <location>
        <begin position="65"/>
        <end position="77"/>
    </location>
</feature>
<protein>
    <recommendedName>
        <fullName evidence="2">J domain-containing protein</fullName>
    </recommendedName>
</protein>
<feature type="region of interest" description="Disordered" evidence="1">
    <location>
        <begin position="1"/>
        <end position="24"/>
    </location>
</feature>
<dbReference type="Proteomes" id="UP000041254">
    <property type="component" value="Unassembled WGS sequence"/>
</dbReference>
<proteinExistence type="predicted"/>
<dbReference type="InterPro" id="IPR001623">
    <property type="entry name" value="DnaJ_domain"/>
</dbReference>
<dbReference type="InterPro" id="IPR036869">
    <property type="entry name" value="J_dom_sf"/>
</dbReference>
<gene>
    <name evidence="3" type="ORF">Vbra_2347</name>
</gene>
<evidence type="ECO:0000259" key="2">
    <source>
        <dbReference type="PROSITE" id="PS50076"/>
    </source>
</evidence>
<organism evidence="3 4">
    <name type="scientific">Vitrella brassicaformis (strain CCMP3155)</name>
    <dbReference type="NCBI Taxonomy" id="1169540"/>
    <lineage>
        <taxon>Eukaryota</taxon>
        <taxon>Sar</taxon>
        <taxon>Alveolata</taxon>
        <taxon>Colpodellida</taxon>
        <taxon>Vitrellaceae</taxon>
        <taxon>Vitrella</taxon>
    </lineage>
</organism>
<dbReference type="SUPFAM" id="SSF46565">
    <property type="entry name" value="Chaperone J-domain"/>
    <property type="match status" value="1"/>
</dbReference>
<feature type="compositionally biased region" description="Low complexity" evidence="1">
    <location>
        <begin position="487"/>
        <end position="499"/>
    </location>
</feature>
<feature type="compositionally biased region" description="Low complexity" evidence="1">
    <location>
        <begin position="292"/>
        <end position="305"/>
    </location>
</feature>
<feature type="compositionally biased region" description="Basic residues" evidence="1">
    <location>
        <begin position="418"/>
        <end position="431"/>
    </location>
</feature>
<dbReference type="PANTHER" id="PTHR12460:SF0">
    <property type="entry name" value="CID DOMAIN-CONTAINING PROTEIN-RELATED"/>
    <property type="match status" value="1"/>
</dbReference>
<feature type="compositionally biased region" description="Basic residues" evidence="1">
    <location>
        <begin position="306"/>
        <end position="318"/>
    </location>
</feature>
<dbReference type="GO" id="GO:0000993">
    <property type="term" value="F:RNA polymerase II complex binding"/>
    <property type="evidence" value="ECO:0007669"/>
    <property type="project" value="TreeGrafter"/>
</dbReference>
<keyword evidence="4" id="KW-1185">Reference proteome</keyword>
<evidence type="ECO:0000256" key="1">
    <source>
        <dbReference type="SAM" id="MobiDB-lite"/>
    </source>
</evidence>
<feature type="region of interest" description="Disordered" evidence="1">
    <location>
        <begin position="174"/>
        <end position="629"/>
    </location>
</feature>
<feature type="compositionally biased region" description="Pro residues" evidence="1">
    <location>
        <begin position="472"/>
        <end position="486"/>
    </location>
</feature>
<feature type="compositionally biased region" description="Basic and acidic residues" evidence="1">
    <location>
        <begin position="587"/>
        <end position="598"/>
    </location>
</feature>
<feature type="compositionally biased region" description="Low complexity" evidence="1">
    <location>
        <begin position="398"/>
        <end position="412"/>
    </location>
</feature>
<accession>A0A0G4GNS9</accession>
<feature type="region of interest" description="Disordered" evidence="1">
    <location>
        <begin position="939"/>
        <end position="1007"/>
    </location>
</feature>
<feature type="compositionally biased region" description="Acidic residues" evidence="1">
    <location>
        <begin position="250"/>
        <end position="273"/>
    </location>
</feature>
<feature type="region of interest" description="Disordered" evidence="1">
    <location>
        <begin position="818"/>
        <end position="844"/>
    </location>
</feature>
<feature type="compositionally biased region" description="Low complexity" evidence="1">
    <location>
        <begin position="8"/>
        <end position="23"/>
    </location>
</feature>
<feature type="compositionally biased region" description="Acidic residues" evidence="1">
    <location>
        <begin position="329"/>
        <end position="347"/>
    </location>
</feature>
<feature type="region of interest" description="Disordered" evidence="1">
    <location>
        <begin position="59"/>
        <end position="80"/>
    </location>
</feature>
<dbReference type="PANTHER" id="PTHR12460">
    <property type="entry name" value="CYCLIN-DEPENDENT KINASE INHIBITOR-RELATED PROTEIN"/>
    <property type="match status" value="1"/>
</dbReference>
<dbReference type="InParanoid" id="A0A0G4GNS9"/>
<reference evidence="3 4" key="1">
    <citation type="submission" date="2014-11" db="EMBL/GenBank/DDBJ databases">
        <authorList>
            <person name="Zhu J."/>
            <person name="Qi W."/>
            <person name="Song R."/>
        </authorList>
    </citation>
    <scope>NUCLEOTIDE SEQUENCE [LARGE SCALE GENOMIC DNA]</scope>
</reference>
<feature type="compositionally biased region" description="Basic and acidic residues" evidence="1">
    <location>
        <begin position="564"/>
        <end position="580"/>
    </location>
</feature>
<feature type="compositionally biased region" description="Low complexity" evidence="1">
    <location>
        <begin position="978"/>
        <end position="993"/>
    </location>
</feature>
<feature type="compositionally biased region" description="Polar residues" evidence="1">
    <location>
        <begin position="530"/>
        <end position="540"/>
    </location>
</feature>
<dbReference type="Gene3D" id="1.10.287.110">
    <property type="entry name" value="DnaJ domain"/>
    <property type="match status" value="1"/>
</dbReference>
<evidence type="ECO:0000313" key="3">
    <source>
        <dbReference type="EMBL" id="CEM31934.1"/>
    </source>
</evidence>
<name>A0A0G4GNS9_VITBC</name>
<dbReference type="OMA" id="SKENACP"/>
<feature type="compositionally biased region" description="Basic residues" evidence="1">
    <location>
        <begin position="362"/>
        <end position="372"/>
    </location>
</feature>
<evidence type="ECO:0000313" key="4">
    <source>
        <dbReference type="Proteomes" id="UP000041254"/>
    </source>
</evidence>
<feature type="compositionally biased region" description="Basic and acidic residues" evidence="1">
    <location>
        <begin position="451"/>
        <end position="463"/>
    </location>
</feature>
<dbReference type="GO" id="GO:0031124">
    <property type="term" value="P:mRNA 3'-end processing"/>
    <property type="evidence" value="ECO:0007669"/>
    <property type="project" value="TreeGrafter"/>
</dbReference>
<dbReference type="VEuPathDB" id="CryptoDB:Vbra_2347"/>
<dbReference type="PROSITE" id="PS50076">
    <property type="entry name" value="DNAJ_2"/>
    <property type="match status" value="1"/>
</dbReference>
<feature type="domain" description="J" evidence="2">
    <location>
        <begin position="864"/>
        <end position="938"/>
    </location>
</feature>
<dbReference type="EMBL" id="CDMY01000738">
    <property type="protein sequence ID" value="CEM31934.1"/>
    <property type="molecule type" value="Genomic_DNA"/>
</dbReference>